<keyword evidence="1" id="KW-1133">Transmembrane helix</keyword>
<keyword evidence="1" id="KW-0472">Membrane</keyword>
<dbReference type="Proteomes" id="UP000298416">
    <property type="component" value="Unassembled WGS sequence"/>
</dbReference>
<keyword evidence="1" id="KW-0812">Transmembrane</keyword>
<reference evidence="2" key="2">
    <citation type="submission" date="2020-08" db="EMBL/GenBank/DDBJ databases">
        <title>Plant Genome Project.</title>
        <authorList>
            <person name="Zhang R.-G."/>
        </authorList>
    </citation>
    <scope>NUCLEOTIDE SEQUENCE</scope>
    <source>
        <strain evidence="2">Huo1</strain>
        <tissue evidence="2">Leaf</tissue>
    </source>
</reference>
<comment type="caution">
    <text evidence="2">The sequence shown here is derived from an EMBL/GenBank/DDBJ whole genome shotgun (WGS) entry which is preliminary data.</text>
</comment>
<keyword evidence="3" id="KW-1185">Reference proteome</keyword>
<accession>A0A8X8VY64</accession>
<dbReference type="AlphaFoldDB" id="A0A8X8VY64"/>
<protein>
    <submittedName>
        <fullName evidence="2">Uncharacterized protein</fullName>
    </submittedName>
</protein>
<proteinExistence type="predicted"/>
<evidence type="ECO:0000313" key="3">
    <source>
        <dbReference type="Proteomes" id="UP000298416"/>
    </source>
</evidence>
<dbReference type="EMBL" id="PNBA02000059">
    <property type="protein sequence ID" value="KAG6384558.1"/>
    <property type="molecule type" value="Genomic_DNA"/>
</dbReference>
<feature type="transmembrane region" description="Helical" evidence="1">
    <location>
        <begin position="36"/>
        <end position="54"/>
    </location>
</feature>
<evidence type="ECO:0000256" key="1">
    <source>
        <dbReference type="SAM" id="Phobius"/>
    </source>
</evidence>
<name>A0A8X8VY64_SALSN</name>
<sequence length="103" mass="11901">MEKTSSAPPARPGFGKYGRKVMVKANHFLTEIRHCNMYLCFNISSSGILFIALFDIHIADMSTRVFFEPIRVSEYVEKHINKDLTRGLSHQDRIKVVLLITFR</sequence>
<gene>
    <name evidence="2" type="ORF">SASPL_155616</name>
</gene>
<organism evidence="2">
    <name type="scientific">Salvia splendens</name>
    <name type="common">Scarlet sage</name>
    <dbReference type="NCBI Taxonomy" id="180675"/>
    <lineage>
        <taxon>Eukaryota</taxon>
        <taxon>Viridiplantae</taxon>
        <taxon>Streptophyta</taxon>
        <taxon>Embryophyta</taxon>
        <taxon>Tracheophyta</taxon>
        <taxon>Spermatophyta</taxon>
        <taxon>Magnoliopsida</taxon>
        <taxon>eudicotyledons</taxon>
        <taxon>Gunneridae</taxon>
        <taxon>Pentapetalae</taxon>
        <taxon>asterids</taxon>
        <taxon>lamiids</taxon>
        <taxon>Lamiales</taxon>
        <taxon>Lamiaceae</taxon>
        <taxon>Nepetoideae</taxon>
        <taxon>Mentheae</taxon>
        <taxon>Salviinae</taxon>
        <taxon>Salvia</taxon>
        <taxon>Salvia subgen. Calosphace</taxon>
        <taxon>core Calosphace</taxon>
    </lineage>
</organism>
<evidence type="ECO:0000313" key="2">
    <source>
        <dbReference type="EMBL" id="KAG6384558.1"/>
    </source>
</evidence>
<reference evidence="2" key="1">
    <citation type="submission" date="2018-01" db="EMBL/GenBank/DDBJ databases">
        <authorList>
            <person name="Mao J.F."/>
        </authorList>
    </citation>
    <scope>NUCLEOTIDE SEQUENCE</scope>
    <source>
        <strain evidence="2">Huo1</strain>
        <tissue evidence="2">Leaf</tissue>
    </source>
</reference>